<sequence length="733" mass="75477">MSTNIQQETMSFAQIAATLTAPSTSDYDAVVSLGQQQLDQFLFSTYAAQNHAQVAVSGLSPVVDGIYDAFSMRVAPPMLQFVSDQAQLSYQVYAGCLLQIDAAGNPSYMVDYGSSGSTLIGTYPLTTAQGADNSGSVVIDFAQTKNLTGQWTGQLAGVVANSQEAQEIFSAIGGYFSSNPLIYTLGSVNTSGTLAALTPTSFTFSTQNAVNNPGSNLMLLITTDGSAGGNAPSADIIPSGSSVGVLVSNRVMFQEVFPDLMNQATKAQNGNFTYQTIGASSAYQTVSTAGSLDVGTIQEGNALQGGVWSSDADYNPVDLYVPLSGMTMTPGASGMGFSWTSDWNQLWTSITYTNAFNSVIENRNLETVGLQVTSTALLVPTVTSATNDTVAFSGSFATNTEPTTNFSIWQELFEGDVNLGSSITDPINEALGGWLDNLGLPQVSTFLIDNLLFPASGLVAINNAAIPCDFYTAGNIESPLSLSPGISSLSAGQSVTLSLNQAVAQVEWSITPPIGSVTNGVYTAPSQIAAPSRVVIQALNAGDLQQVAYALVELSPTLAALTITPANVTLAAGGASFQLQAIDADGQVDSNATFTASLGVAKKNMEGDWFYTPPGSVSAPTPVTITAQSSAGTATATWNVVPVDEAFNVTCPVTSLSAGQSAVLTATTSLGIPQALWCMMPEAGSVIATGLMTAQYTAPATVTSAQTVTLCGFGGSATTALGCAMLSIDLTPG</sequence>
<protein>
    <submittedName>
        <fullName evidence="1">Uncharacterized protein</fullName>
    </submittedName>
</protein>
<evidence type="ECO:0000313" key="1">
    <source>
        <dbReference type="EMBL" id="BAE50197.1"/>
    </source>
</evidence>
<dbReference type="KEGG" id="mag:amb1393"/>
<evidence type="ECO:0000313" key="2">
    <source>
        <dbReference type="Proteomes" id="UP000007058"/>
    </source>
</evidence>
<organism evidence="1 2">
    <name type="scientific">Paramagnetospirillum magneticum (strain ATCC 700264 / AMB-1)</name>
    <name type="common">Magnetospirillum magneticum</name>
    <dbReference type="NCBI Taxonomy" id="342108"/>
    <lineage>
        <taxon>Bacteria</taxon>
        <taxon>Pseudomonadati</taxon>
        <taxon>Pseudomonadota</taxon>
        <taxon>Alphaproteobacteria</taxon>
        <taxon>Rhodospirillales</taxon>
        <taxon>Magnetospirillaceae</taxon>
        <taxon>Paramagnetospirillum</taxon>
    </lineage>
</organism>
<dbReference type="Proteomes" id="UP000007058">
    <property type="component" value="Chromosome"/>
</dbReference>
<name>Q2W7H8_PARM1</name>
<proteinExistence type="predicted"/>
<dbReference type="HOGENOM" id="CLU_378035_0_0_5"/>
<dbReference type="STRING" id="342108.amb1393"/>
<keyword evidence="2" id="KW-1185">Reference proteome</keyword>
<dbReference type="AlphaFoldDB" id="Q2W7H8"/>
<gene>
    <name evidence="1" type="ordered locus">amb1393</name>
</gene>
<reference evidence="1 2" key="1">
    <citation type="journal article" date="2005" name="DNA Res.">
        <title>Complete genome sequence of the facultative anaerobic magnetotactic bacterium Magnetospirillum sp. strain AMB-1.</title>
        <authorList>
            <person name="Matsunaga T."/>
            <person name="Okamura Y."/>
            <person name="Fukuda Y."/>
            <person name="Wahyudi A.T."/>
            <person name="Murase Y."/>
            <person name="Takeyama H."/>
        </authorList>
    </citation>
    <scope>NUCLEOTIDE SEQUENCE [LARGE SCALE GENOMIC DNA]</scope>
    <source>
        <strain evidence="2">ATCC 700264 / AMB-1</strain>
    </source>
</reference>
<dbReference type="RefSeq" id="WP_011383803.1">
    <property type="nucleotide sequence ID" value="NC_007626.1"/>
</dbReference>
<accession>Q2W7H8</accession>
<dbReference type="EMBL" id="AP007255">
    <property type="protein sequence ID" value="BAE50197.1"/>
    <property type="molecule type" value="Genomic_DNA"/>
</dbReference>